<reference evidence="1" key="1">
    <citation type="submission" date="2023-05" db="EMBL/GenBank/DDBJ databases">
        <title>Nepenthes gracilis genome sequencing.</title>
        <authorList>
            <person name="Fukushima K."/>
        </authorList>
    </citation>
    <scope>NUCLEOTIDE SEQUENCE</scope>
    <source>
        <strain evidence="1">SING2019-196</strain>
    </source>
</reference>
<sequence>MTNPERKSTMIQLEKLTAVARGIMEVELRKIGMWISGIHFYLGSALCASQIRRGKTTPARKNQFTFEYLSRFPKILLSPTKPQMTEALKKTLSIRHIYWLFDRSNSVSQGL</sequence>
<proteinExistence type="predicted"/>
<comment type="caution">
    <text evidence="1">The sequence shown here is derived from an EMBL/GenBank/DDBJ whole genome shotgun (WGS) entry which is preliminary data.</text>
</comment>
<dbReference type="Proteomes" id="UP001279734">
    <property type="component" value="Unassembled WGS sequence"/>
</dbReference>
<keyword evidence="2" id="KW-1185">Reference proteome</keyword>
<dbReference type="AlphaFoldDB" id="A0AAD3SYK1"/>
<accession>A0AAD3SYK1</accession>
<protein>
    <submittedName>
        <fullName evidence="1">Uncharacterized protein</fullName>
    </submittedName>
</protein>
<dbReference type="EMBL" id="BSYO01000019">
    <property type="protein sequence ID" value="GMH18306.1"/>
    <property type="molecule type" value="Genomic_DNA"/>
</dbReference>
<name>A0AAD3SYK1_NEPGR</name>
<gene>
    <name evidence="1" type="ORF">Nepgr_020147</name>
</gene>
<organism evidence="1 2">
    <name type="scientific">Nepenthes gracilis</name>
    <name type="common">Slender pitcher plant</name>
    <dbReference type="NCBI Taxonomy" id="150966"/>
    <lineage>
        <taxon>Eukaryota</taxon>
        <taxon>Viridiplantae</taxon>
        <taxon>Streptophyta</taxon>
        <taxon>Embryophyta</taxon>
        <taxon>Tracheophyta</taxon>
        <taxon>Spermatophyta</taxon>
        <taxon>Magnoliopsida</taxon>
        <taxon>eudicotyledons</taxon>
        <taxon>Gunneridae</taxon>
        <taxon>Pentapetalae</taxon>
        <taxon>Caryophyllales</taxon>
        <taxon>Nepenthaceae</taxon>
        <taxon>Nepenthes</taxon>
    </lineage>
</organism>
<evidence type="ECO:0000313" key="1">
    <source>
        <dbReference type="EMBL" id="GMH18306.1"/>
    </source>
</evidence>
<evidence type="ECO:0000313" key="2">
    <source>
        <dbReference type="Proteomes" id="UP001279734"/>
    </source>
</evidence>